<dbReference type="Proteomes" id="UP000198959">
    <property type="component" value="Unassembled WGS sequence"/>
</dbReference>
<dbReference type="STRING" id="145854.GA0074692_2262"/>
<dbReference type="EMBL" id="FMHW01000002">
    <property type="protein sequence ID" value="SCL26952.1"/>
    <property type="molecule type" value="Genomic_DNA"/>
</dbReference>
<sequence>MSSLREYLIQKRAAVRAKKSAVSDGTATVHHQRAEVTVEGRSGVRRIRIRDFQVVLDSGPDFAGYHLGPSSQELFLGTVGSCLAHTFLIHAADLEIPLDGVRVEVTAVQDPRAGSPGFEQVPFYPHDIAYVAHISSPAPLADVERLRAVVEAACPIFNLVKDPQRVSGRLVHTGPTN</sequence>
<dbReference type="Pfam" id="PF02566">
    <property type="entry name" value="OsmC"/>
    <property type="match status" value="1"/>
</dbReference>
<name>A0A1C6SC80_9ACTN</name>
<dbReference type="PANTHER" id="PTHR35368:SF1">
    <property type="entry name" value="HYDROPEROXIDE REDUCTASE"/>
    <property type="match status" value="1"/>
</dbReference>
<dbReference type="OrthoDB" id="9811389at2"/>
<dbReference type="InterPro" id="IPR052924">
    <property type="entry name" value="OsmC/Ohr_hydroprdx_reductase"/>
</dbReference>
<dbReference type="Gene3D" id="3.30.300.20">
    <property type="match status" value="1"/>
</dbReference>
<dbReference type="PANTHER" id="PTHR35368">
    <property type="entry name" value="HYDROPEROXIDE REDUCTASE"/>
    <property type="match status" value="1"/>
</dbReference>
<dbReference type="AlphaFoldDB" id="A0A1C6SC80"/>
<dbReference type="InterPro" id="IPR003718">
    <property type="entry name" value="OsmC/Ohr_fam"/>
</dbReference>
<protein>
    <submittedName>
        <fullName evidence="1">Uncharacterized OsmC-related protein</fullName>
    </submittedName>
</protein>
<keyword evidence="2" id="KW-1185">Reference proteome</keyword>
<dbReference type="InterPro" id="IPR015946">
    <property type="entry name" value="KH_dom-like_a/b"/>
</dbReference>
<dbReference type="RefSeq" id="WP_091642850.1">
    <property type="nucleotide sequence ID" value="NZ_FMHW01000002.1"/>
</dbReference>
<organism evidence="1 2">
    <name type="scientific">Micromonospora pallida</name>
    <dbReference type="NCBI Taxonomy" id="145854"/>
    <lineage>
        <taxon>Bacteria</taxon>
        <taxon>Bacillati</taxon>
        <taxon>Actinomycetota</taxon>
        <taxon>Actinomycetes</taxon>
        <taxon>Micromonosporales</taxon>
        <taxon>Micromonosporaceae</taxon>
        <taxon>Micromonospora</taxon>
    </lineage>
</organism>
<gene>
    <name evidence="1" type="ORF">GA0074692_2262</name>
</gene>
<proteinExistence type="predicted"/>
<reference evidence="2" key="1">
    <citation type="submission" date="2016-06" db="EMBL/GenBank/DDBJ databases">
        <authorList>
            <person name="Varghese N."/>
            <person name="Submissions Spin"/>
        </authorList>
    </citation>
    <scope>NUCLEOTIDE SEQUENCE [LARGE SCALE GENOMIC DNA]</scope>
    <source>
        <strain evidence="2">DSM 43817</strain>
    </source>
</reference>
<evidence type="ECO:0000313" key="1">
    <source>
        <dbReference type="EMBL" id="SCL26952.1"/>
    </source>
</evidence>
<accession>A0A1C6SC80</accession>
<dbReference type="InterPro" id="IPR036102">
    <property type="entry name" value="OsmC/Ohrsf"/>
</dbReference>
<evidence type="ECO:0000313" key="2">
    <source>
        <dbReference type="Proteomes" id="UP000198959"/>
    </source>
</evidence>
<dbReference type="SUPFAM" id="SSF82784">
    <property type="entry name" value="OsmC-like"/>
    <property type="match status" value="1"/>
</dbReference>